<comment type="caution">
    <text evidence="2">The sequence shown here is derived from an EMBL/GenBank/DDBJ whole genome shotgun (WGS) entry which is preliminary data.</text>
</comment>
<proteinExistence type="predicted"/>
<feature type="compositionally biased region" description="Acidic residues" evidence="1">
    <location>
        <begin position="52"/>
        <end position="66"/>
    </location>
</feature>
<feature type="compositionally biased region" description="Low complexity" evidence="1">
    <location>
        <begin position="25"/>
        <end position="49"/>
    </location>
</feature>
<dbReference type="AlphaFoldDB" id="A0AAE1P2P4"/>
<evidence type="ECO:0000256" key="1">
    <source>
        <dbReference type="SAM" id="MobiDB-lite"/>
    </source>
</evidence>
<protein>
    <submittedName>
        <fullName evidence="2">Uncharacterized protein</fullName>
    </submittedName>
</protein>
<gene>
    <name evidence="2" type="ORF">Pmani_027863</name>
</gene>
<evidence type="ECO:0000313" key="2">
    <source>
        <dbReference type="EMBL" id="KAK4299909.1"/>
    </source>
</evidence>
<reference evidence="2" key="1">
    <citation type="submission" date="2023-11" db="EMBL/GenBank/DDBJ databases">
        <title>Genome assemblies of two species of porcelain crab, Petrolisthes cinctipes and Petrolisthes manimaculis (Anomura: Porcellanidae).</title>
        <authorList>
            <person name="Angst P."/>
        </authorList>
    </citation>
    <scope>NUCLEOTIDE SEQUENCE</scope>
    <source>
        <strain evidence="2">PB745_02</strain>
        <tissue evidence="2">Gill</tissue>
    </source>
</reference>
<name>A0AAE1P2P4_9EUCA</name>
<dbReference type="EMBL" id="JAWZYT010003156">
    <property type="protein sequence ID" value="KAK4299909.1"/>
    <property type="molecule type" value="Genomic_DNA"/>
</dbReference>
<dbReference type="Proteomes" id="UP001292094">
    <property type="component" value="Unassembled WGS sequence"/>
</dbReference>
<evidence type="ECO:0000313" key="3">
    <source>
        <dbReference type="Proteomes" id="UP001292094"/>
    </source>
</evidence>
<accession>A0AAE1P2P4</accession>
<feature type="region of interest" description="Disordered" evidence="1">
    <location>
        <begin position="1"/>
        <end position="75"/>
    </location>
</feature>
<organism evidence="2 3">
    <name type="scientific">Petrolisthes manimaculis</name>
    <dbReference type="NCBI Taxonomy" id="1843537"/>
    <lineage>
        <taxon>Eukaryota</taxon>
        <taxon>Metazoa</taxon>
        <taxon>Ecdysozoa</taxon>
        <taxon>Arthropoda</taxon>
        <taxon>Crustacea</taxon>
        <taxon>Multicrustacea</taxon>
        <taxon>Malacostraca</taxon>
        <taxon>Eumalacostraca</taxon>
        <taxon>Eucarida</taxon>
        <taxon>Decapoda</taxon>
        <taxon>Pleocyemata</taxon>
        <taxon>Anomura</taxon>
        <taxon>Galatheoidea</taxon>
        <taxon>Porcellanidae</taxon>
        <taxon>Petrolisthes</taxon>
    </lineage>
</organism>
<sequence>MQFTKRKNITTNNNTNTPYRYPEINTNNRYPEKNTNNNNTPNTTDNNTTTKEEEEVEEEEEEEEEEVGPRPVTAAITPNNSYVECQVSIWSGLVSADEWRVRSNIQTRPQTNEDEWRGGEIRN</sequence>
<keyword evidence="3" id="KW-1185">Reference proteome</keyword>